<accession>A0ABW3CR13</accession>
<organism evidence="2 3">
    <name type="scientific">Actinomadura adrarensis</name>
    <dbReference type="NCBI Taxonomy" id="1819600"/>
    <lineage>
        <taxon>Bacteria</taxon>
        <taxon>Bacillati</taxon>
        <taxon>Actinomycetota</taxon>
        <taxon>Actinomycetes</taxon>
        <taxon>Streptosporangiales</taxon>
        <taxon>Thermomonosporaceae</taxon>
        <taxon>Actinomadura</taxon>
    </lineage>
</organism>
<comment type="caution">
    <text evidence="2">The sequence shown here is derived from an EMBL/GenBank/DDBJ whole genome shotgun (WGS) entry which is preliminary data.</text>
</comment>
<keyword evidence="3" id="KW-1185">Reference proteome</keyword>
<feature type="region of interest" description="Disordered" evidence="1">
    <location>
        <begin position="1"/>
        <end position="24"/>
    </location>
</feature>
<gene>
    <name evidence="2" type="ORF">ACFQ07_31765</name>
</gene>
<sequence length="96" mass="10376">MGPDMLRRDVPPRQAGGVSGAPARAAEHVTAGLGVEGGSDGVWFLVDPVRGRVRSTFFHNGGGWWKGVDPGGTVRKFFIGTEQDEPHMEMARRLCE</sequence>
<reference evidence="3" key="1">
    <citation type="journal article" date="2019" name="Int. J. Syst. Evol. Microbiol.">
        <title>The Global Catalogue of Microorganisms (GCM) 10K type strain sequencing project: providing services to taxonomists for standard genome sequencing and annotation.</title>
        <authorList>
            <consortium name="The Broad Institute Genomics Platform"/>
            <consortium name="The Broad Institute Genome Sequencing Center for Infectious Disease"/>
            <person name="Wu L."/>
            <person name="Ma J."/>
        </authorList>
    </citation>
    <scope>NUCLEOTIDE SEQUENCE [LARGE SCALE GENOMIC DNA]</scope>
    <source>
        <strain evidence="3">JCM 31696</strain>
    </source>
</reference>
<feature type="compositionally biased region" description="Basic and acidic residues" evidence="1">
    <location>
        <begin position="1"/>
        <end position="11"/>
    </location>
</feature>
<protein>
    <submittedName>
        <fullName evidence="2">Uncharacterized protein</fullName>
    </submittedName>
</protein>
<evidence type="ECO:0000313" key="3">
    <source>
        <dbReference type="Proteomes" id="UP001597083"/>
    </source>
</evidence>
<evidence type="ECO:0000313" key="2">
    <source>
        <dbReference type="EMBL" id="MFD0856853.1"/>
    </source>
</evidence>
<evidence type="ECO:0000256" key="1">
    <source>
        <dbReference type="SAM" id="MobiDB-lite"/>
    </source>
</evidence>
<dbReference type="Proteomes" id="UP001597083">
    <property type="component" value="Unassembled WGS sequence"/>
</dbReference>
<dbReference type="EMBL" id="JBHTIR010004279">
    <property type="protein sequence ID" value="MFD0856853.1"/>
    <property type="molecule type" value="Genomic_DNA"/>
</dbReference>
<proteinExistence type="predicted"/>
<name>A0ABW3CR13_9ACTN</name>